<dbReference type="PANTHER" id="PTHR30456">
    <property type="entry name" value="PYRIDOXINE 5'-PHOSPHATE SYNTHASE"/>
    <property type="match status" value="1"/>
</dbReference>
<evidence type="ECO:0000256" key="5">
    <source>
        <dbReference type="NCBIfam" id="TIGR00559"/>
    </source>
</evidence>
<dbReference type="GO" id="GO:0005829">
    <property type="term" value="C:cytosol"/>
    <property type="evidence" value="ECO:0007669"/>
    <property type="project" value="TreeGrafter"/>
</dbReference>
<evidence type="ECO:0000313" key="7">
    <source>
        <dbReference type="Proteomes" id="UP000296153"/>
    </source>
</evidence>
<keyword evidence="1 4" id="KW-0963">Cytoplasm</keyword>
<comment type="subunit">
    <text evidence="4">Homooctamer; tetramer of dimers.</text>
</comment>
<dbReference type="InterPro" id="IPR004569">
    <property type="entry name" value="PyrdxlP_synth_PdxJ"/>
</dbReference>
<dbReference type="Gene3D" id="3.20.20.70">
    <property type="entry name" value="Aldolase class I"/>
    <property type="match status" value="1"/>
</dbReference>
<sequence length="243" mass="27057">MNDLLLGVNIDHVGTIRNVRGTSYPDPVLAALIAEQSGADSITIHLREDRRHITDRDVKIISKTLQTRMNLEMAIDKDIMNLACQIKPYSCCLVPERRQEITTEGGLDIYNNQDQVNKAVKLLRNSGIVVSLFIDANQIQIEAALNTGAEYIEVHTGTYSALTEGILRNRELDRISHAVNFAAQHGLKINAGHGLNYHNVIPIALIPEIHELNIGHSIISYAVIKGLSTAVKDMKQLLREVRR</sequence>
<gene>
    <name evidence="4" type="primary">pdxJ</name>
    <name evidence="6" type="ORF">CRV12_01430</name>
</gene>
<dbReference type="AlphaFoldDB" id="A0A2P5T150"/>
<feature type="binding site" evidence="4">
    <location>
        <position position="52"/>
    </location>
    <ligand>
        <name>1-deoxy-D-xylulose 5-phosphate</name>
        <dbReference type="ChEBI" id="CHEBI:57792"/>
    </ligand>
</feature>
<dbReference type="CDD" id="cd00003">
    <property type="entry name" value="PNPsynthase"/>
    <property type="match status" value="1"/>
</dbReference>
<comment type="pathway">
    <text evidence="4">Cofactor biosynthesis; pyridoxine 5'-phosphate biosynthesis; pyridoxine 5'-phosphate from D-erythrose 4-phosphate: step 5/5.</text>
</comment>
<comment type="similarity">
    <text evidence="4">Belongs to the PNP synthase family.</text>
</comment>
<feature type="binding site" evidence="4">
    <location>
        <begin position="11"/>
        <end position="12"/>
    </location>
    <ligand>
        <name>1-deoxy-D-xylulose 5-phosphate</name>
        <dbReference type="ChEBI" id="CHEBI:57792"/>
    </ligand>
</feature>
<feature type="binding site" evidence="4">
    <location>
        <position position="102"/>
    </location>
    <ligand>
        <name>1-deoxy-D-xylulose 5-phosphate</name>
        <dbReference type="ChEBI" id="CHEBI:57792"/>
    </ligand>
</feature>
<dbReference type="UniPathway" id="UPA00244">
    <property type="reaction ID" value="UER00313"/>
</dbReference>
<feature type="active site" description="Proton acceptor" evidence="4">
    <location>
        <position position="72"/>
    </location>
</feature>
<dbReference type="SUPFAM" id="SSF63892">
    <property type="entry name" value="Pyridoxine 5'-phosphate synthase"/>
    <property type="match status" value="1"/>
</dbReference>
<evidence type="ECO:0000256" key="1">
    <source>
        <dbReference type="ARBA" id="ARBA00022490"/>
    </source>
</evidence>
<feature type="binding site" evidence="4">
    <location>
        <begin position="215"/>
        <end position="216"/>
    </location>
    <ligand>
        <name>3-amino-2-oxopropyl phosphate</name>
        <dbReference type="ChEBI" id="CHEBI:57279"/>
    </ligand>
</feature>
<dbReference type="InterPro" id="IPR013785">
    <property type="entry name" value="Aldolase_TIM"/>
</dbReference>
<feature type="binding site" evidence="4">
    <location>
        <position position="47"/>
    </location>
    <ligand>
        <name>1-deoxy-D-xylulose 5-phosphate</name>
        <dbReference type="ChEBI" id="CHEBI:57792"/>
    </ligand>
</feature>
<dbReference type="NCBIfam" id="NF003625">
    <property type="entry name" value="PRK05265.1-3"/>
    <property type="match status" value="1"/>
</dbReference>
<dbReference type="PANTHER" id="PTHR30456:SF0">
    <property type="entry name" value="PYRIDOXINE 5'-PHOSPHATE SYNTHASE"/>
    <property type="match status" value="1"/>
</dbReference>
<dbReference type="RefSeq" id="WP_136130882.1">
    <property type="nucleotide sequence ID" value="NZ_PDKT01000001.1"/>
</dbReference>
<dbReference type="HAMAP" id="MF_00279">
    <property type="entry name" value="PdxJ"/>
    <property type="match status" value="1"/>
</dbReference>
<keyword evidence="2 4" id="KW-0808">Transferase</keyword>
<dbReference type="InterPro" id="IPR036130">
    <property type="entry name" value="Pyridoxine-5'_phos_synth"/>
</dbReference>
<evidence type="ECO:0000256" key="3">
    <source>
        <dbReference type="ARBA" id="ARBA00023096"/>
    </source>
</evidence>
<dbReference type="NCBIfam" id="NF003627">
    <property type="entry name" value="PRK05265.1-5"/>
    <property type="match status" value="1"/>
</dbReference>
<dbReference type="EC" id="2.6.99.2" evidence="4 5"/>
<proteinExistence type="inferred from homology"/>
<dbReference type="NCBIfam" id="TIGR00559">
    <property type="entry name" value="pdxJ"/>
    <property type="match status" value="1"/>
</dbReference>
<dbReference type="EMBL" id="PDKT01000001">
    <property type="protein sequence ID" value="PPI88272.1"/>
    <property type="molecule type" value="Genomic_DNA"/>
</dbReference>
<dbReference type="NCBIfam" id="NF003623">
    <property type="entry name" value="PRK05265.1-1"/>
    <property type="match status" value="1"/>
</dbReference>
<feature type="active site" description="Proton donor" evidence="4">
    <location>
        <position position="193"/>
    </location>
</feature>
<feature type="binding site" evidence="4">
    <location>
        <position position="194"/>
    </location>
    <ligand>
        <name>3-amino-2-oxopropyl phosphate</name>
        <dbReference type="ChEBI" id="CHEBI:57279"/>
    </ligand>
</feature>
<comment type="caution">
    <text evidence="6">The sequence shown here is derived from an EMBL/GenBank/DDBJ whole genome shotgun (WGS) entry which is preliminary data.</text>
</comment>
<protein>
    <recommendedName>
        <fullName evidence="4 5">Pyridoxine 5'-phosphate synthase</fullName>
        <shortName evidence="4">PNP synthase</shortName>
        <ecNumber evidence="4 5">2.6.99.2</ecNumber>
    </recommendedName>
</protein>
<organism evidence="6 7">
    <name type="scientific">Candidatus Pantoea edessiphila</name>
    <dbReference type="NCBI Taxonomy" id="2044610"/>
    <lineage>
        <taxon>Bacteria</taxon>
        <taxon>Pseudomonadati</taxon>
        <taxon>Pseudomonadota</taxon>
        <taxon>Gammaproteobacteria</taxon>
        <taxon>Enterobacterales</taxon>
        <taxon>Erwiniaceae</taxon>
        <taxon>Pantoea</taxon>
    </lineage>
</organism>
<feature type="binding site" evidence="4">
    <location>
        <position position="20"/>
    </location>
    <ligand>
        <name>3-amino-2-oxopropyl phosphate</name>
        <dbReference type="ChEBI" id="CHEBI:57279"/>
    </ligand>
</feature>
<feature type="binding site" evidence="4">
    <location>
        <position position="9"/>
    </location>
    <ligand>
        <name>3-amino-2-oxopropyl phosphate</name>
        <dbReference type="ChEBI" id="CHEBI:57279"/>
    </ligand>
</feature>
<dbReference type="GO" id="GO:0008615">
    <property type="term" value="P:pyridoxine biosynthetic process"/>
    <property type="evidence" value="ECO:0007669"/>
    <property type="project" value="UniProtKB-UniRule"/>
</dbReference>
<comment type="function">
    <text evidence="4">Catalyzes the complicated ring closure reaction between the two acyclic compounds 1-deoxy-D-xylulose-5-phosphate (DXP) and 3-amino-2-oxopropyl phosphate (1-amino-acetone-3-phosphate or AAP) to form pyridoxine 5'-phosphate (PNP) and inorganic phosphate.</text>
</comment>
<accession>A0A2P5T150</accession>
<feature type="site" description="Transition state stabilizer" evidence="4">
    <location>
        <position position="153"/>
    </location>
</feature>
<comment type="subcellular location">
    <subcellularLocation>
        <location evidence="4">Cytoplasm</location>
    </subcellularLocation>
</comment>
<feature type="active site" description="Proton acceptor" evidence="4">
    <location>
        <position position="45"/>
    </location>
</feature>
<evidence type="ECO:0000256" key="4">
    <source>
        <dbReference type="HAMAP-Rule" id="MF_00279"/>
    </source>
</evidence>
<dbReference type="Proteomes" id="UP000296153">
    <property type="component" value="Unassembled WGS sequence"/>
</dbReference>
<keyword evidence="3 4" id="KW-0664">Pyridoxine biosynthesis</keyword>
<evidence type="ECO:0000313" key="6">
    <source>
        <dbReference type="EMBL" id="PPI88272.1"/>
    </source>
</evidence>
<dbReference type="OrthoDB" id="9806590at2"/>
<comment type="catalytic activity">
    <reaction evidence="4">
        <text>3-amino-2-oxopropyl phosphate + 1-deoxy-D-xylulose 5-phosphate = pyridoxine 5'-phosphate + phosphate + 2 H2O + H(+)</text>
        <dbReference type="Rhea" id="RHEA:15265"/>
        <dbReference type="ChEBI" id="CHEBI:15377"/>
        <dbReference type="ChEBI" id="CHEBI:15378"/>
        <dbReference type="ChEBI" id="CHEBI:43474"/>
        <dbReference type="ChEBI" id="CHEBI:57279"/>
        <dbReference type="ChEBI" id="CHEBI:57792"/>
        <dbReference type="ChEBI" id="CHEBI:58589"/>
        <dbReference type="EC" id="2.6.99.2"/>
    </reaction>
</comment>
<evidence type="ECO:0000256" key="2">
    <source>
        <dbReference type="ARBA" id="ARBA00022679"/>
    </source>
</evidence>
<name>A0A2P5T150_9GAMM</name>
<reference evidence="6 7" key="1">
    <citation type="journal article" date="2018" name="Genome Biol. Evol.">
        <title>Cladogenesis and Genomic Streamlining in Extracellular Endosymbionts of Tropical Stink Bugs.</title>
        <authorList>
            <person name="Otero-Bravo A."/>
            <person name="Goffredi S."/>
            <person name="Sabree Z.L."/>
        </authorList>
    </citation>
    <scope>NUCLEOTIDE SEQUENCE [LARGE SCALE GENOMIC DNA]</scope>
    <source>
        <strain evidence="6 7">SoEE</strain>
    </source>
</reference>
<dbReference type="Pfam" id="PF03740">
    <property type="entry name" value="PdxJ"/>
    <property type="match status" value="1"/>
</dbReference>
<dbReference type="GO" id="GO:0033856">
    <property type="term" value="F:pyridoxine 5'-phosphate synthase activity"/>
    <property type="evidence" value="ECO:0007669"/>
    <property type="project" value="UniProtKB-UniRule"/>
</dbReference>